<feature type="domain" description="CheR-type methyltransferase" evidence="2">
    <location>
        <begin position="1"/>
        <end position="248"/>
    </location>
</feature>
<dbReference type="InterPro" id="IPR029063">
    <property type="entry name" value="SAM-dependent_MTases_sf"/>
</dbReference>
<dbReference type="Gene3D" id="3.40.50.150">
    <property type="entry name" value="Vaccinia Virus protein VP39"/>
    <property type="match status" value="1"/>
</dbReference>
<comment type="caution">
    <text evidence="3">The sequence shown here is derived from an EMBL/GenBank/DDBJ whole genome shotgun (WGS) entry which is preliminary data.</text>
</comment>
<protein>
    <recommendedName>
        <fullName evidence="2">CheR-type methyltransferase domain-containing protein</fullName>
    </recommendedName>
</protein>
<dbReference type="PRINTS" id="PR00996">
    <property type="entry name" value="CHERMTFRASE"/>
</dbReference>
<dbReference type="InterPro" id="IPR000780">
    <property type="entry name" value="CheR_MeTrfase"/>
</dbReference>
<dbReference type="SMART" id="SM00138">
    <property type="entry name" value="MeTrc"/>
    <property type="match status" value="1"/>
</dbReference>
<dbReference type="GO" id="GO:0008757">
    <property type="term" value="F:S-adenosylmethionine-dependent methyltransferase activity"/>
    <property type="evidence" value="ECO:0007669"/>
    <property type="project" value="InterPro"/>
</dbReference>
<keyword evidence="4" id="KW-1185">Reference proteome</keyword>
<dbReference type="Proteomes" id="UP000287188">
    <property type="component" value="Unassembled WGS sequence"/>
</dbReference>
<dbReference type="OrthoDB" id="9816309at2"/>
<sequence>MYKPTMLKRRILRRMVLQQIDSFSGYLSYLADHPAEVDALYQDELIGVTSFFREPASFARLIGEVFPELVKTKSAQTPIRVWVPGCSTGEEAYSLAICLLEFLVERSLTIPIQLFGTDLNAQAIEIARAGTYSPSAVGNLSPVRLEQFFQRTNGQYQITKSVRDLCVFARHNVLSDPPFSRLDLLSCQNLLIYLGATAQRKVMQTFHYALNPHGFLLLGPSETIGNASDLFGPVGEHNGPLYMQKTSSIRSPFPGNVHTAASRKQPTPREEGNLMPYNDGGREFDLQKETDRLLASYAPASVVIDAQMEIIQFHGHTTPFLEPTTGRASLNLFKMARESLRLDLRTIIAKAKKSGQPVKKEGIQMGEYGNLREVTIEVIPMRTSARDHYFLILFTEMTPLSTQDSAPLAAEGEQQHERGVGRRSGASSN</sequence>
<evidence type="ECO:0000256" key="1">
    <source>
        <dbReference type="SAM" id="MobiDB-lite"/>
    </source>
</evidence>
<dbReference type="RefSeq" id="WP_126552932.1">
    <property type="nucleotide sequence ID" value="NZ_BIFS01000001.1"/>
</dbReference>
<feature type="region of interest" description="Disordered" evidence="1">
    <location>
        <begin position="404"/>
        <end position="429"/>
    </location>
</feature>
<dbReference type="InterPro" id="IPR050903">
    <property type="entry name" value="Bact_Chemotaxis_MeTrfase"/>
</dbReference>
<reference evidence="4" key="1">
    <citation type="submission" date="2018-12" db="EMBL/GenBank/DDBJ databases">
        <title>Tengunoibacter tsumagoiensis gen. nov., sp. nov., Dictyobacter kobayashii sp. nov., D. alpinus sp. nov., and D. joshuensis sp. nov. and description of Dictyobacteraceae fam. nov. within the order Ktedonobacterales isolated from Tengu-no-mugimeshi.</title>
        <authorList>
            <person name="Wang C.M."/>
            <person name="Zheng Y."/>
            <person name="Sakai Y."/>
            <person name="Toyoda A."/>
            <person name="Minakuchi Y."/>
            <person name="Abe K."/>
            <person name="Yokota A."/>
            <person name="Yabe S."/>
        </authorList>
    </citation>
    <scope>NUCLEOTIDE SEQUENCE [LARGE SCALE GENOMIC DNA]</scope>
    <source>
        <strain evidence="4">Uno11</strain>
    </source>
</reference>
<gene>
    <name evidence="3" type="ORF">KDK_51310</name>
</gene>
<proteinExistence type="predicted"/>
<dbReference type="SUPFAM" id="SSF53335">
    <property type="entry name" value="S-adenosyl-L-methionine-dependent methyltransferases"/>
    <property type="match status" value="1"/>
</dbReference>
<dbReference type="Pfam" id="PF03705">
    <property type="entry name" value="CheR_N"/>
    <property type="match status" value="1"/>
</dbReference>
<evidence type="ECO:0000313" key="4">
    <source>
        <dbReference type="Proteomes" id="UP000287188"/>
    </source>
</evidence>
<evidence type="ECO:0000259" key="2">
    <source>
        <dbReference type="PROSITE" id="PS50123"/>
    </source>
</evidence>
<organism evidence="3 4">
    <name type="scientific">Dictyobacter kobayashii</name>
    <dbReference type="NCBI Taxonomy" id="2014872"/>
    <lineage>
        <taxon>Bacteria</taxon>
        <taxon>Bacillati</taxon>
        <taxon>Chloroflexota</taxon>
        <taxon>Ktedonobacteria</taxon>
        <taxon>Ktedonobacterales</taxon>
        <taxon>Dictyobacteraceae</taxon>
        <taxon>Dictyobacter</taxon>
    </lineage>
</organism>
<dbReference type="PROSITE" id="PS50123">
    <property type="entry name" value="CHER"/>
    <property type="match status" value="1"/>
</dbReference>
<dbReference type="PANTHER" id="PTHR24422">
    <property type="entry name" value="CHEMOTAXIS PROTEIN METHYLTRANSFERASE"/>
    <property type="match status" value="1"/>
</dbReference>
<dbReference type="InterPro" id="IPR022641">
    <property type="entry name" value="CheR_N"/>
</dbReference>
<dbReference type="SUPFAM" id="SSF47757">
    <property type="entry name" value="Chemotaxis receptor methyltransferase CheR, N-terminal domain"/>
    <property type="match status" value="1"/>
</dbReference>
<dbReference type="PANTHER" id="PTHR24422:SF27">
    <property type="entry name" value="PROTEIN-GLUTAMATE O-METHYLTRANSFERASE"/>
    <property type="match status" value="1"/>
</dbReference>
<evidence type="ECO:0000313" key="3">
    <source>
        <dbReference type="EMBL" id="GCE21331.1"/>
    </source>
</evidence>
<dbReference type="AlphaFoldDB" id="A0A402AQ83"/>
<name>A0A402AQ83_9CHLR</name>
<dbReference type="InterPro" id="IPR022642">
    <property type="entry name" value="CheR_C"/>
</dbReference>
<feature type="region of interest" description="Disordered" evidence="1">
    <location>
        <begin position="253"/>
        <end position="279"/>
    </location>
</feature>
<dbReference type="Pfam" id="PF01739">
    <property type="entry name" value="CheR"/>
    <property type="match status" value="1"/>
</dbReference>
<accession>A0A402AQ83</accession>
<dbReference type="EMBL" id="BIFS01000001">
    <property type="protein sequence ID" value="GCE21331.1"/>
    <property type="molecule type" value="Genomic_DNA"/>
</dbReference>